<sequence>MFAPYIVPYITHFYPLGNTPAVSLTRGLPQGLDADILLLGCGDARNVLFTAYCERGFPARKFDITCCDVEPGIIARNVILFTLLVDGVSAEHAWKIYFDFRIDKNTIQLIKDQAQKLLAMSENISQWTGGRYGSLIRFCDAVTLQQARRLWKKYAYLPESDRKAGFKTDLERTTSLRRTLLGKPGQQVPLTLTALRSAAPLSIPALAKGETTQAYEYYWKHGHLSKQSARIPNPLFADTLSQHTYLHYDTDPTLGFHLATAFANLGHESPLRPNRDDCDVFDVVGAAKSQFREWVAAFQGIPEDHITLRFTVCDALSFSHALEMPSISDGRSPNLFRRQLHATPLEFDPTAYGTAGSAPTRFDVIDTSNLADHLSTLNLLVATAPLLKRSANSTLWTETLLKREKSQKEQFDSLLCGHAPTICLFLGLSPVEYWTNATSVSCVDETVIGSMASSSQSHSRSAWKLSAPLQQPHDSMPPYVEPRALSNAIFQVHSQMFKDESLEGSSWELPFVESLHPLFHRGSLAALMWRVRDNLSTEWPSFWDQLMQMIHQSTKARLQYTHRLDLDLQLLLHGLITVTDRVQPNPSLGGLFAWKSIPELVCVTVVVPREKFDEMYAAPNCKLYAATFEGILDIKGPIAQNSFSDVNLVFGHVEASGEREDDDFSVAVRQDPLGWLGTSPLIASYFVPSKPLEVEPWDVKVGLGYYNAALNLNISGKFLPSDVYQTTLGDSSNVFITKYKPGMSGYPLSREESARTTRTIAIPNDKPMNAWITADLEGTRLTSLCVHVDYSLSRRGKALLAEKATVELRQPSPFLIDIVLGTAEDHVTHSITFPVPVRVETAKMRIAHTSAYVEVIAPVADPLTSEYLSTYMYPITLGKDSVPVCHNSYQVNLDALPVLDVDKSHAKANGWMNTLTSHQFSLRERALRELGQPAAAPLPLRVNFKESVFTMFMLASGLQGGQTGLFALQHPEDGNQMLIFIRAILINGPEGSVVADAAVLPLTRALVDSGELEPFLLLLRELQIGAIRVDDAELALWKRALPAFAERCRTWSHGPACEYKQPGAAVPLSTKRGEQFLCSCGNGKLPAGFTSLPDWDAVAAKHAVRIAISPTFSAPFVEDVVDTVLFRKQGGVEGLRMDKCRGCNATETRSGGRLLKCGRCKDTTYCSAQCQRADWKKHRMECKPEDAA</sequence>
<dbReference type="EMBL" id="MU393559">
    <property type="protein sequence ID" value="KAI4861199.1"/>
    <property type="molecule type" value="Genomic_DNA"/>
</dbReference>
<accession>A0ACB9YPD7</accession>
<name>A0ACB9YPD7_9PEZI</name>
<keyword evidence="2" id="KW-1185">Reference proteome</keyword>
<organism evidence="1 2">
    <name type="scientific">Hypoxylon rubiginosum</name>
    <dbReference type="NCBI Taxonomy" id="110542"/>
    <lineage>
        <taxon>Eukaryota</taxon>
        <taxon>Fungi</taxon>
        <taxon>Dikarya</taxon>
        <taxon>Ascomycota</taxon>
        <taxon>Pezizomycotina</taxon>
        <taxon>Sordariomycetes</taxon>
        <taxon>Xylariomycetidae</taxon>
        <taxon>Xylariales</taxon>
        <taxon>Hypoxylaceae</taxon>
        <taxon>Hypoxylon</taxon>
    </lineage>
</organism>
<protein>
    <submittedName>
        <fullName evidence="1">Uncharacterized protein</fullName>
    </submittedName>
</protein>
<evidence type="ECO:0000313" key="2">
    <source>
        <dbReference type="Proteomes" id="UP001497700"/>
    </source>
</evidence>
<gene>
    <name evidence="1" type="ORF">F4820DRAFT_74767</name>
</gene>
<proteinExistence type="predicted"/>
<comment type="caution">
    <text evidence="1">The sequence shown here is derived from an EMBL/GenBank/DDBJ whole genome shotgun (WGS) entry which is preliminary data.</text>
</comment>
<dbReference type="Proteomes" id="UP001497700">
    <property type="component" value="Unassembled WGS sequence"/>
</dbReference>
<evidence type="ECO:0000313" key="1">
    <source>
        <dbReference type="EMBL" id="KAI4861199.1"/>
    </source>
</evidence>
<reference evidence="1 2" key="1">
    <citation type="journal article" date="2022" name="New Phytol.">
        <title>Ecological generalism drives hyperdiversity of secondary metabolite gene clusters in xylarialean endophytes.</title>
        <authorList>
            <person name="Franco M.E.E."/>
            <person name="Wisecaver J.H."/>
            <person name="Arnold A.E."/>
            <person name="Ju Y.M."/>
            <person name="Slot J.C."/>
            <person name="Ahrendt S."/>
            <person name="Moore L.P."/>
            <person name="Eastman K.E."/>
            <person name="Scott K."/>
            <person name="Konkel Z."/>
            <person name="Mondo S.J."/>
            <person name="Kuo A."/>
            <person name="Hayes R.D."/>
            <person name="Haridas S."/>
            <person name="Andreopoulos B."/>
            <person name="Riley R."/>
            <person name="LaButti K."/>
            <person name="Pangilinan J."/>
            <person name="Lipzen A."/>
            <person name="Amirebrahimi M."/>
            <person name="Yan J."/>
            <person name="Adam C."/>
            <person name="Keymanesh K."/>
            <person name="Ng V."/>
            <person name="Louie K."/>
            <person name="Northen T."/>
            <person name="Drula E."/>
            <person name="Henrissat B."/>
            <person name="Hsieh H.M."/>
            <person name="Youens-Clark K."/>
            <person name="Lutzoni F."/>
            <person name="Miadlikowska J."/>
            <person name="Eastwood D.C."/>
            <person name="Hamelin R.C."/>
            <person name="Grigoriev I.V."/>
            <person name="U'Ren J.M."/>
        </authorList>
    </citation>
    <scope>NUCLEOTIDE SEQUENCE [LARGE SCALE GENOMIC DNA]</scope>
    <source>
        <strain evidence="1 2">CBS 119005</strain>
    </source>
</reference>